<dbReference type="Proteomes" id="UP000433883">
    <property type="component" value="Unassembled WGS sequence"/>
</dbReference>
<name>A0A8H3V4N8_VENIN</name>
<dbReference type="Proteomes" id="UP000490939">
    <property type="component" value="Unassembled WGS sequence"/>
</dbReference>
<evidence type="ECO:0000313" key="2">
    <source>
        <dbReference type="EMBL" id="KAE9973354.1"/>
    </source>
</evidence>
<comment type="caution">
    <text evidence="3">The sequence shown here is derived from an EMBL/GenBank/DDBJ whole genome shotgun (WGS) entry which is preliminary data.</text>
</comment>
<dbReference type="EMBL" id="WNWS01000685">
    <property type="protein sequence ID" value="KAE9964473.1"/>
    <property type="molecule type" value="Genomic_DNA"/>
</dbReference>
<accession>A0A8H3V4N8</accession>
<dbReference type="AlphaFoldDB" id="A0A8H3V4N8"/>
<keyword evidence="6" id="KW-1185">Reference proteome</keyword>
<proteinExistence type="predicted"/>
<dbReference type="Proteomes" id="UP000447873">
    <property type="component" value="Unassembled WGS sequence"/>
</dbReference>
<evidence type="ECO:0000313" key="3">
    <source>
        <dbReference type="EMBL" id="KAE9982066.1"/>
    </source>
</evidence>
<reference evidence="3 4" key="1">
    <citation type="submission" date="2019-11" db="EMBL/GenBank/DDBJ databases">
        <title>Venturia inaequalis Genome Resource.</title>
        <authorList>
            <person name="Lichtner F.J."/>
        </authorList>
    </citation>
    <scope>NUCLEOTIDE SEQUENCE [LARGE SCALE GENOMIC DNA]</scope>
    <source>
        <strain evidence="1 5">120213</strain>
        <strain evidence="3">Bline_iso_100314</strain>
        <strain evidence="2 6">DMI_063113</strain>
    </source>
</reference>
<evidence type="ECO:0000313" key="4">
    <source>
        <dbReference type="Proteomes" id="UP000433883"/>
    </source>
</evidence>
<dbReference type="EMBL" id="WNWQ01000049">
    <property type="protein sequence ID" value="KAE9982066.1"/>
    <property type="molecule type" value="Genomic_DNA"/>
</dbReference>
<protein>
    <submittedName>
        <fullName evidence="3">Uncharacterized protein</fullName>
    </submittedName>
</protein>
<organism evidence="3 4">
    <name type="scientific">Venturia inaequalis</name>
    <name type="common">Apple scab fungus</name>
    <dbReference type="NCBI Taxonomy" id="5025"/>
    <lineage>
        <taxon>Eukaryota</taxon>
        <taxon>Fungi</taxon>
        <taxon>Dikarya</taxon>
        <taxon>Ascomycota</taxon>
        <taxon>Pezizomycotina</taxon>
        <taxon>Dothideomycetes</taxon>
        <taxon>Pleosporomycetidae</taxon>
        <taxon>Venturiales</taxon>
        <taxon>Venturiaceae</taxon>
        <taxon>Venturia</taxon>
    </lineage>
</organism>
<evidence type="ECO:0000313" key="5">
    <source>
        <dbReference type="Proteomes" id="UP000447873"/>
    </source>
</evidence>
<evidence type="ECO:0000313" key="1">
    <source>
        <dbReference type="EMBL" id="KAE9964473.1"/>
    </source>
</evidence>
<evidence type="ECO:0000313" key="6">
    <source>
        <dbReference type="Proteomes" id="UP000490939"/>
    </source>
</evidence>
<gene>
    <name evidence="3" type="ORF">BLS_006603</name>
    <name evidence="2" type="ORF">EG327_009121</name>
    <name evidence="1" type="ORF">EG328_010424</name>
</gene>
<dbReference type="EMBL" id="WNWR01000596">
    <property type="protein sequence ID" value="KAE9973354.1"/>
    <property type="molecule type" value="Genomic_DNA"/>
</dbReference>
<sequence>MSNITYTPSTYRCEKIERDHELPTWDKTPDNPFLELSRNLRARISGDSGMVNIELEFSNFSPENLSDKLKFWDEFCKNLSKILEPNTSITFSFIDILDLNQLQDLLQSTTVLPPLANVRIAVGYLNDAPTFTNAVFLGLEQGFAWKIPDYYEKRKAVSTETLDETVDVLAYFGRKLVSKATAGTQHTFPWQHLPPELRSMALSQAVTRDHELPLRGGIHRAREGDLDFYQCCGSCGGYSQTNGTDLCFCRGDSLVFSTSCTCAFPCNQGPFAANTEIAEESRRVFLSRNHFSLTGPVRDVLADLEDARPDYLSRMRNFSFNIDAIPGYWPSEYDPDYYEREWQGLWNLLGAIPEHFHPNTKINLCFSFLDRDRWTKRLAQFKNLRRVCDMVSDRGLANVTILIENIFIAHPDLETYEDGRQRSPIYKVKVFGPGVKIKLDQLQSLVDPENTLHDYVGDDCDYD</sequence>